<dbReference type="EMBL" id="QRGA01000001">
    <property type="protein sequence ID" value="RDV00316.1"/>
    <property type="molecule type" value="Genomic_DNA"/>
</dbReference>
<gene>
    <name evidence="2" type="ORF">DWV00_00460</name>
</gene>
<evidence type="ECO:0000313" key="3">
    <source>
        <dbReference type="Proteomes" id="UP000256838"/>
    </source>
</evidence>
<proteinExistence type="predicted"/>
<dbReference type="Proteomes" id="UP000256838">
    <property type="component" value="Unassembled WGS sequence"/>
</dbReference>
<keyword evidence="1" id="KW-0732">Signal</keyword>
<name>A0A3D8K5X7_9BURK</name>
<comment type="caution">
    <text evidence="2">The sequence shown here is derived from an EMBL/GenBank/DDBJ whole genome shotgun (WGS) entry which is preliminary data.</text>
</comment>
<dbReference type="AlphaFoldDB" id="A0A3D8K5X7"/>
<dbReference type="OrthoDB" id="9028872at2"/>
<sequence>MKYRPKFLLISFASALLLAGCAMGTPGGMQEGARTHLSPTQCTDLTALRHHEPLTRERNSSELSALEEAGYRPSLFWDPYYPEDLQTAQIQVDRWYRMECPQT</sequence>
<protein>
    <submittedName>
        <fullName evidence="2">DUF4148 domain-containing protein</fullName>
    </submittedName>
</protein>
<feature type="signal peptide" evidence="1">
    <location>
        <begin position="1"/>
        <end position="24"/>
    </location>
</feature>
<evidence type="ECO:0000256" key="1">
    <source>
        <dbReference type="SAM" id="SignalP"/>
    </source>
</evidence>
<keyword evidence="3" id="KW-1185">Reference proteome</keyword>
<dbReference type="PROSITE" id="PS51257">
    <property type="entry name" value="PROKAR_LIPOPROTEIN"/>
    <property type="match status" value="1"/>
</dbReference>
<dbReference type="RefSeq" id="WP_115531583.1">
    <property type="nucleotide sequence ID" value="NZ_QRGA01000001.1"/>
</dbReference>
<evidence type="ECO:0000313" key="2">
    <source>
        <dbReference type="EMBL" id="RDV00316.1"/>
    </source>
</evidence>
<accession>A0A3D8K5X7</accession>
<organism evidence="2 3">
    <name type="scientific">Trinickia dinghuensis</name>
    <dbReference type="NCBI Taxonomy" id="2291023"/>
    <lineage>
        <taxon>Bacteria</taxon>
        <taxon>Pseudomonadati</taxon>
        <taxon>Pseudomonadota</taxon>
        <taxon>Betaproteobacteria</taxon>
        <taxon>Burkholderiales</taxon>
        <taxon>Burkholderiaceae</taxon>
        <taxon>Trinickia</taxon>
    </lineage>
</organism>
<reference evidence="2 3" key="1">
    <citation type="submission" date="2018-08" db="EMBL/GenBank/DDBJ databases">
        <title>Paraburkholderia sp. DHOM06 isolated from forest soil.</title>
        <authorList>
            <person name="Gao Z.-H."/>
            <person name="Qiu L.-H."/>
        </authorList>
    </citation>
    <scope>NUCLEOTIDE SEQUENCE [LARGE SCALE GENOMIC DNA]</scope>
    <source>
        <strain evidence="2 3">DHOM06</strain>
    </source>
</reference>
<feature type="chain" id="PRO_5017767494" evidence="1">
    <location>
        <begin position="25"/>
        <end position="103"/>
    </location>
</feature>